<dbReference type="Gene3D" id="2.70.240.10">
    <property type="entry name" value="Leukocidin/porin MspA"/>
    <property type="match status" value="1"/>
</dbReference>
<evidence type="ECO:0000259" key="2">
    <source>
        <dbReference type="Pfam" id="PF07968"/>
    </source>
</evidence>
<dbReference type="InterPro" id="IPR016183">
    <property type="entry name" value="Leukocidin/Hemolysin_toxin"/>
</dbReference>
<dbReference type="Proteomes" id="UP000626148">
    <property type="component" value="Unassembled WGS sequence"/>
</dbReference>
<evidence type="ECO:0000313" key="4">
    <source>
        <dbReference type="Proteomes" id="UP000626148"/>
    </source>
</evidence>
<evidence type="ECO:0000313" key="3">
    <source>
        <dbReference type="EMBL" id="GGX54997.1"/>
    </source>
</evidence>
<keyword evidence="4" id="KW-1185">Reference proteome</keyword>
<reference evidence="3" key="2">
    <citation type="submission" date="2020-09" db="EMBL/GenBank/DDBJ databases">
        <authorList>
            <person name="Sun Q."/>
            <person name="Kim S."/>
        </authorList>
    </citation>
    <scope>NUCLEOTIDE SEQUENCE</scope>
    <source>
        <strain evidence="3">KCTC 22169</strain>
    </source>
</reference>
<dbReference type="AlphaFoldDB" id="A0A918KB70"/>
<gene>
    <name evidence="3" type="ORF">GCM10007392_23190</name>
</gene>
<dbReference type="GO" id="GO:0051715">
    <property type="term" value="P:cytolysis in another organism"/>
    <property type="evidence" value="ECO:0007669"/>
    <property type="project" value="InterPro"/>
</dbReference>
<comment type="caution">
    <text evidence="3">The sequence shown here is derived from an EMBL/GenBank/DDBJ whole genome shotgun (WGS) entry which is preliminary data.</text>
</comment>
<proteinExistence type="predicted"/>
<keyword evidence="1" id="KW-0732">Signal</keyword>
<sequence>MIKTTLRTGIVTGAVLVTGFAQADDIIKAYSSTLYELNDSSANQNRISAIYTVKNIWNTTHWPEAIKEVKLILDGGSGFNTRGVPSKQTLYHYTFGGDYRYTVPTGFQLKVRPTGGAGVTYFNHVPHNDIQTAWVSESISFNAGIGGTASETPGGTVDLGVTWTDTIRYQQPEFTTLTYADGINTGAVRWDIENRTIKHGTPAKNYLIHSWTSCSASNLIDIDELPAIMRSNFRPQASVLYRKQTTTDWNNSTRFTLEANWKKTHYHFARDWCSWYTNFSWKNYNDYDEWTRESRDVVVKWHDYLYR</sequence>
<dbReference type="Pfam" id="PF07968">
    <property type="entry name" value="Leukocidin"/>
    <property type="match status" value="1"/>
</dbReference>
<dbReference type="InterPro" id="IPR036435">
    <property type="entry name" value="Leukocidin/porin_MspA_sf"/>
</dbReference>
<reference evidence="3" key="1">
    <citation type="journal article" date="2014" name="Int. J. Syst. Evol. Microbiol.">
        <title>Complete genome sequence of Corynebacterium casei LMG S-19264T (=DSM 44701T), isolated from a smear-ripened cheese.</title>
        <authorList>
            <consortium name="US DOE Joint Genome Institute (JGI-PGF)"/>
            <person name="Walter F."/>
            <person name="Albersmeier A."/>
            <person name="Kalinowski J."/>
            <person name="Ruckert C."/>
        </authorList>
    </citation>
    <scope>NUCLEOTIDE SEQUENCE</scope>
    <source>
        <strain evidence="3">KCTC 22169</strain>
    </source>
</reference>
<name>A0A918KB70_9GAMM</name>
<organism evidence="3 4">
    <name type="scientific">Saccharospirillum salsuginis</name>
    <dbReference type="NCBI Taxonomy" id="418750"/>
    <lineage>
        <taxon>Bacteria</taxon>
        <taxon>Pseudomonadati</taxon>
        <taxon>Pseudomonadota</taxon>
        <taxon>Gammaproteobacteria</taxon>
        <taxon>Oceanospirillales</taxon>
        <taxon>Saccharospirillaceae</taxon>
        <taxon>Saccharospirillum</taxon>
    </lineage>
</organism>
<feature type="domain" description="Leukocidin/Hemolysin toxin" evidence="2">
    <location>
        <begin position="106"/>
        <end position="294"/>
    </location>
</feature>
<accession>A0A918KB70</accession>
<dbReference type="EMBL" id="BMXR01000005">
    <property type="protein sequence ID" value="GGX54997.1"/>
    <property type="molecule type" value="Genomic_DNA"/>
</dbReference>
<dbReference type="GO" id="GO:0005576">
    <property type="term" value="C:extracellular region"/>
    <property type="evidence" value="ECO:0007669"/>
    <property type="project" value="InterPro"/>
</dbReference>
<dbReference type="SUPFAM" id="SSF56959">
    <property type="entry name" value="Leukocidin-like"/>
    <property type="match status" value="1"/>
</dbReference>
<evidence type="ECO:0000256" key="1">
    <source>
        <dbReference type="ARBA" id="ARBA00022729"/>
    </source>
</evidence>
<protein>
    <recommendedName>
        <fullName evidence="2">Leukocidin/Hemolysin toxin domain-containing protein</fullName>
    </recommendedName>
</protein>